<proteinExistence type="predicted"/>
<feature type="compositionally biased region" description="Basic and acidic residues" evidence="1">
    <location>
        <begin position="124"/>
        <end position="142"/>
    </location>
</feature>
<reference evidence="2" key="1">
    <citation type="submission" date="2020-05" db="EMBL/GenBank/DDBJ databases">
        <authorList>
            <person name="Chiriac C."/>
            <person name="Salcher M."/>
            <person name="Ghai R."/>
            <person name="Kavagutti S V."/>
        </authorList>
    </citation>
    <scope>NUCLEOTIDE SEQUENCE</scope>
</reference>
<accession>A0A6J7HAF6</accession>
<evidence type="ECO:0000313" key="2">
    <source>
        <dbReference type="EMBL" id="CAB4913793.1"/>
    </source>
</evidence>
<protein>
    <submittedName>
        <fullName evidence="2">Unannotated protein</fullName>
    </submittedName>
</protein>
<dbReference type="AlphaFoldDB" id="A0A6J7HAF6"/>
<feature type="compositionally biased region" description="Acidic residues" evidence="1">
    <location>
        <begin position="109"/>
        <end position="123"/>
    </location>
</feature>
<feature type="region of interest" description="Disordered" evidence="1">
    <location>
        <begin position="28"/>
        <end position="142"/>
    </location>
</feature>
<dbReference type="EMBL" id="CAFBMX010000001">
    <property type="protein sequence ID" value="CAB4913793.1"/>
    <property type="molecule type" value="Genomic_DNA"/>
</dbReference>
<gene>
    <name evidence="2" type="ORF">UFOPK3674_00093</name>
</gene>
<feature type="compositionally biased region" description="Basic and acidic residues" evidence="1">
    <location>
        <begin position="47"/>
        <end position="62"/>
    </location>
</feature>
<evidence type="ECO:0000256" key="1">
    <source>
        <dbReference type="SAM" id="MobiDB-lite"/>
    </source>
</evidence>
<organism evidence="2">
    <name type="scientific">freshwater metagenome</name>
    <dbReference type="NCBI Taxonomy" id="449393"/>
    <lineage>
        <taxon>unclassified sequences</taxon>
        <taxon>metagenomes</taxon>
        <taxon>ecological metagenomes</taxon>
    </lineage>
</organism>
<feature type="compositionally biased region" description="Acidic residues" evidence="1">
    <location>
        <begin position="63"/>
        <end position="77"/>
    </location>
</feature>
<sequence length="142" mass="15897">MGLLDDAIREHLELKRRSGADPDVVARLEEEAFSASGPAAMPPAPEESAHEVEDSVAEHEPEALEPQDEREPEAEPESEPHVEQATQQFSLEESEAVELSAGHGPTLFDAEDELEQAPDFLEETPEHERLWFDQKPPKDFDF</sequence>
<name>A0A6J7HAF6_9ZZZZ</name>